<dbReference type="RefSeq" id="WP_188322006.1">
    <property type="nucleotide sequence ID" value="NZ_CP060203.1"/>
</dbReference>
<dbReference type="Proteomes" id="UP000516438">
    <property type="component" value="Chromosome"/>
</dbReference>
<dbReference type="EMBL" id="CP060203">
    <property type="protein sequence ID" value="QNS42451.1"/>
    <property type="molecule type" value="Genomic_DNA"/>
</dbReference>
<reference evidence="1 2" key="1">
    <citation type="submission" date="2020-07" db="EMBL/GenBank/DDBJ databases">
        <title>Complete genome and description of Chryseobacterium manosquense strain Marseille-Q2069 sp. nov.</title>
        <authorList>
            <person name="Boxberger M."/>
        </authorList>
    </citation>
    <scope>NUCLEOTIDE SEQUENCE [LARGE SCALE GENOMIC DNA]</scope>
    <source>
        <strain evidence="1 2">Marseille-Q2069</strain>
    </source>
</reference>
<gene>
    <name evidence="1" type="ORF">H0S70_05620</name>
</gene>
<dbReference type="AlphaFoldDB" id="A0A7H1DZP3"/>
<organism evidence="1 2">
    <name type="scientific">Chryseobacterium manosquense</name>
    <dbReference type="NCBI Taxonomy" id="2754694"/>
    <lineage>
        <taxon>Bacteria</taxon>
        <taxon>Pseudomonadati</taxon>
        <taxon>Bacteroidota</taxon>
        <taxon>Flavobacteriia</taxon>
        <taxon>Flavobacteriales</taxon>
        <taxon>Weeksellaceae</taxon>
        <taxon>Chryseobacterium group</taxon>
        <taxon>Chryseobacterium</taxon>
    </lineage>
</organism>
<sequence>MKRQGCNVTGIIVEGTFASAQDGNISFEALPKFGKTFNFARGTIKEFVGP</sequence>
<keyword evidence="2" id="KW-1185">Reference proteome</keyword>
<evidence type="ECO:0000313" key="2">
    <source>
        <dbReference type="Proteomes" id="UP000516438"/>
    </source>
</evidence>
<name>A0A7H1DZP3_9FLAO</name>
<proteinExistence type="predicted"/>
<dbReference type="KEGG" id="cmaq:H0S70_05620"/>
<evidence type="ECO:0000313" key="1">
    <source>
        <dbReference type="EMBL" id="QNS42451.1"/>
    </source>
</evidence>
<accession>A0A7H1DZP3</accession>
<protein>
    <submittedName>
        <fullName evidence="1">Uncharacterized protein</fullName>
    </submittedName>
</protein>